<accession>A0ABV1JN50</accession>
<organism evidence="2 3">
    <name type="scientific">Pseudonocardia tropica</name>
    <dbReference type="NCBI Taxonomy" id="681289"/>
    <lineage>
        <taxon>Bacteria</taxon>
        <taxon>Bacillati</taxon>
        <taxon>Actinomycetota</taxon>
        <taxon>Actinomycetes</taxon>
        <taxon>Pseudonocardiales</taxon>
        <taxon>Pseudonocardiaceae</taxon>
        <taxon>Pseudonocardia</taxon>
    </lineage>
</organism>
<proteinExistence type="predicted"/>
<dbReference type="EMBL" id="JBEDNP010000001">
    <property type="protein sequence ID" value="MEQ3537356.1"/>
    <property type="molecule type" value="Genomic_DNA"/>
</dbReference>
<comment type="caution">
    <text evidence="2">The sequence shown here is derived from an EMBL/GenBank/DDBJ whole genome shotgun (WGS) entry which is preliminary data.</text>
</comment>
<keyword evidence="1" id="KW-0812">Transmembrane</keyword>
<evidence type="ECO:0000313" key="3">
    <source>
        <dbReference type="Proteomes" id="UP001464923"/>
    </source>
</evidence>
<evidence type="ECO:0000256" key="1">
    <source>
        <dbReference type="SAM" id="Phobius"/>
    </source>
</evidence>
<keyword evidence="3" id="KW-1185">Reference proteome</keyword>
<keyword evidence="1" id="KW-1133">Transmembrane helix</keyword>
<keyword evidence="1" id="KW-0472">Membrane</keyword>
<evidence type="ECO:0000313" key="2">
    <source>
        <dbReference type="EMBL" id="MEQ3537356.1"/>
    </source>
</evidence>
<name>A0ABV1JN50_9PSEU</name>
<dbReference type="Proteomes" id="UP001464923">
    <property type="component" value="Unassembled WGS sequence"/>
</dbReference>
<feature type="transmembrane region" description="Helical" evidence="1">
    <location>
        <begin position="20"/>
        <end position="38"/>
    </location>
</feature>
<protein>
    <submittedName>
        <fullName evidence="2">Uncharacterized protein</fullName>
    </submittedName>
</protein>
<gene>
    <name evidence="2" type="ORF">WHI96_00840</name>
</gene>
<sequence length="58" mass="6562">MSMVLNWERVDDGDMDIVHLGLLALATPAALATLYRSFRDRPSRSPVRSGYDTRRPTL</sequence>
<reference evidence="2 3" key="1">
    <citation type="submission" date="2024-03" db="EMBL/GenBank/DDBJ databases">
        <title>Draft genome sequence of Pseudonocardia tropica JCM 19149.</title>
        <authorList>
            <person name="Butdee W."/>
            <person name="Duangmal K."/>
        </authorList>
    </citation>
    <scope>NUCLEOTIDE SEQUENCE [LARGE SCALE GENOMIC DNA]</scope>
    <source>
        <strain evidence="2 3">JCM 19149</strain>
    </source>
</reference>
<dbReference type="RefSeq" id="WP_345647803.1">
    <property type="nucleotide sequence ID" value="NZ_BAABLY010000055.1"/>
</dbReference>